<dbReference type="InterPro" id="IPR006976">
    <property type="entry name" value="VanZ-like"/>
</dbReference>
<feature type="transmembrane region" description="Helical" evidence="2">
    <location>
        <begin position="72"/>
        <end position="90"/>
    </location>
</feature>
<evidence type="ECO:0000256" key="1">
    <source>
        <dbReference type="SAM" id="Coils"/>
    </source>
</evidence>
<dbReference type="PANTHER" id="PTHR36834:SF1">
    <property type="entry name" value="INTEGRAL MEMBRANE PROTEIN"/>
    <property type="match status" value="1"/>
</dbReference>
<dbReference type="GeneID" id="94445375"/>
<keyword evidence="1" id="KW-0175">Coiled coil</keyword>
<organism evidence="4 5">
    <name type="scientific">Microbacterium foliorum</name>
    <dbReference type="NCBI Taxonomy" id="104336"/>
    <lineage>
        <taxon>Bacteria</taxon>
        <taxon>Bacillati</taxon>
        <taxon>Actinomycetota</taxon>
        <taxon>Actinomycetes</taxon>
        <taxon>Micrococcales</taxon>
        <taxon>Microbacteriaceae</taxon>
        <taxon>Microbacterium</taxon>
    </lineage>
</organism>
<feature type="coiled-coil region" evidence="1">
    <location>
        <begin position="151"/>
        <end position="178"/>
    </location>
</feature>
<evidence type="ECO:0000313" key="5">
    <source>
        <dbReference type="Proteomes" id="UP000033572"/>
    </source>
</evidence>
<dbReference type="InterPro" id="IPR053150">
    <property type="entry name" value="Teicoplanin_resist-assoc"/>
</dbReference>
<keyword evidence="2" id="KW-1133">Transmembrane helix</keyword>
<feature type="domain" description="VanZ-like" evidence="3">
    <location>
        <begin position="25"/>
        <end position="144"/>
    </location>
</feature>
<comment type="caution">
    <text evidence="4">The sequence shown here is derived from an EMBL/GenBank/DDBJ whole genome shotgun (WGS) entry which is preliminary data.</text>
</comment>
<accession>A0A0F0KN75</accession>
<gene>
    <name evidence="4" type="ORF">RN50_01465</name>
</gene>
<protein>
    <submittedName>
        <fullName evidence="4">VanZ like family protein</fullName>
    </submittedName>
</protein>
<dbReference type="KEGG" id="mfol:DXT68_13305"/>
<feature type="transmembrane region" description="Helical" evidence="2">
    <location>
        <begin position="17"/>
        <end position="37"/>
    </location>
</feature>
<dbReference type="RefSeq" id="WP_052677689.1">
    <property type="nucleotide sequence ID" value="NZ_CP031425.1"/>
</dbReference>
<dbReference type="PANTHER" id="PTHR36834">
    <property type="entry name" value="MEMBRANE PROTEIN-RELATED"/>
    <property type="match status" value="1"/>
</dbReference>
<name>A0A0F0KN75_9MICO</name>
<dbReference type="Proteomes" id="UP000033572">
    <property type="component" value="Unassembled WGS sequence"/>
</dbReference>
<feature type="transmembrane region" description="Helical" evidence="2">
    <location>
        <begin position="95"/>
        <end position="115"/>
    </location>
</feature>
<keyword evidence="2" id="KW-0472">Membrane</keyword>
<sequence length="222" mass="24546">MTQIQVGPPPPRSYARLWVSTLLLVVYASFVLLVTMWPQPEQLEFDSIAGRMLRALHNIGVPEWFGYDKLEFTANIGMFVPLGFLLGLALARSAWWVAIFLLPAFSGAIEFTQGIALDERVSTVLDVLSNTIGGYLGLLLAMILRAMIHARDRTKIERELWERRAAAAELQRQNAARAQVAASSHQAPAPAAARIAEPDPVTRVLDADFWETGDAPTVRLPL</sequence>
<dbReference type="AlphaFoldDB" id="A0A0F0KN75"/>
<reference evidence="4 5" key="1">
    <citation type="submission" date="2015-02" db="EMBL/GenBank/DDBJ databases">
        <title>Draft genome sequences of ten Microbacterium spp. with emphasis on heavy metal contaminated environments.</title>
        <authorList>
            <person name="Corretto E."/>
        </authorList>
    </citation>
    <scope>NUCLEOTIDE SEQUENCE [LARGE SCALE GENOMIC DNA]</scope>
    <source>
        <strain evidence="4 5">DSM 12966</strain>
    </source>
</reference>
<keyword evidence="2" id="KW-0812">Transmembrane</keyword>
<keyword evidence="5" id="KW-1185">Reference proteome</keyword>
<dbReference type="EMBL" id="JYIU01000039">
    <property type="protein sequence ID" value="KJL22347.1"/>
    <property type="molecule type" value="Genomic_DNA"/>
</dbReference>
<evidence type="ECO:0000313" key="4">
    <source>
        <dbReference type="EMBL" id="KJL22347.1"/>
    </source>
</evidence>
<feature type="transmembrane region" description="Helical" evidence="2">
    <location>
        <begin position="127"/>
        <end position="148"/>
    </location>
</feature>
<evidence type="ECO:0000256" key="2">
    <source>
        <dbReference type="SAM" id="Phobius"/>
    </source>
</evidence>
<dbReference type="Pfam" id="PF04892">
    <property type="entry name" value="VanZ"/>
    <property type="match status" value="1"/>
</dbReference>
<dbReference type="PATRIC" id="fig|104336.4.peg.1500"/>
<evidence type="ECO:0000259" key="3">
    <source>
        <dbReference type="Pfam" id="PF04892"/>
    </source>
</evidence>
<proteinExistence type="predicted"/>